<dbReference type="EMBL" id="CP022315">
    <property type="protein sequence ID" value="ASK63105.1"/>
    <property type="molecule type" value="Genomic_DNA"/>
</dbReference>
<accession>A0A220U4X0</accession>
<dbReference type="GO" id="GO:0055085">
    <property type="term" value="P:transmembrane transport"/>
    <property type="evidence" value="ECO:0007669"/>
    <property type="project" value="TreeGrafter"/>
</dbReference>
<keyword evidence="3 6" id="KW-0812">Transmembrane</keyword>
<evidence type="ECO:0000256" key="5">
    <source>
        <dbReference type="ARBA" id="ARBA00023136"/>
    </source>
</evidence>
<feature type="transmembrane region" description="Helical" evidence="6">
    <location>
        <begin position="245"/>
        <end position="273"/>
    </location>
</feature>
<dbReference type="OrthoDB" id="9793390at2"/>
<evidence type="ECO:0000256" key="2">
    <source>
        <dbReference type="ARBA" id="ARBA00009773"/>
    </source>
</evidence>
<dbReference type="KEGG" id="vil:CFK37_13590"/>
<dbReference type="GO" id="GO:0016020">
    <property type="term" value="C:membrane"/>
    <property type="evidence" value="ECO:0007669"/>
    <property type="project" value="UniProtKB-SubCell"/>
</dbReference>
<feature type="transmembrane region" description="Helical" evidence="6">
    <location>
        <begin position="310"/>
        <end position="341"/>
    </location>
</feature>
<dbReference type="PANTHER" id="PTHR21716:SF15">
    <property type="entry name" value="TRANSPORT PROTEIN YRRI-RELATED"/>
    <property type="match status" value="1"/>
</dbReference>
<gene>
    <name evidence="7" type="ORF">CFK37_13590</name>
</gene>
<protein>
    <submittedName>
        <fullName evidence="7">AI-2E family transporter</fullName>
    </submittedName>
</protein>
<reference evidence="7 8" key="1">
    <citation type="submission" date="2017-07" db="EMBL/GenBank/DDBJ databases">
        <title>Virgibacillus sp. LM2416.</title>
        <authorList>
            <person name="Tak E.J."/>
            <person name="Bae J.-W."/>
        </authorList>
    </citation>
    <scope>NUCLEOTIDE SEQUENCE [LARGE SCALE GENOMIC DNA]</scope>
    <source>
        <strain evidence="7 8">LM2416</strain>
    </source>
</reference>
<feature type="transmembrane region" description="Helical" evidence="6">
    <location>
        <begin position="280"/>
        <end position="304"/>
    </location>
</feature>
<feature type="transmembrane region" description="Helical" evidence="6">
    <location>
        <begin position="74"/>
        <end position="95"/>
    </location>
</feature>
<feature type="transmembrane region" description="Helical" evidence="6">
    <location>
        <begin position="40"/>
        <end position="62"/>
    </location>
</feature>
<proteinExistence type="inferred from homology"/>
<evidence type="ECO:0000256" key="4">
    <source>
        <dbReference type="ARBA" id="ARBA00022989"/>
    </source>
</evidence>
<feature type="transmembrane region" description="Helical" evidence="6">
    <location>
        <begin position="222"/>
        <end position="239"/>
    </location>
</feature>
<evidence type="ECO:0000313" key="8">
    <source>
        <dbReference type="Proteomes" id="UP000198312"/>
    </source>
</evidence>
<keyword evidence="8" id="KW-1185">Reference proteome</keyword>
<comment type="similarity">
    <text evidence="2">Belongs to the autoinducer-2 exporter (AI-2E) (TC 2.A.86) family.</text>
</comment>
<dbReference type="Pfam" id="PF01594">
    <property type="entry name" value="AI-2E_transport"/>
    <property type="match status" value="1"/>
</dbReference>
<comment type="subcellular location">
    <subcellularLocation>
        <location evidence="1">Membrane</location>
        <topology evidence="1">Multi-pass membrane protein</topology>
    </subcellularLocation>
</comment>
<evidence type="ECO:0000256" key="1">
    <source>
        <dbReference type="ARBA" id="ARBA00004141"/>
    </source>
</evidence>
<feature type="transmembrane region" description="Helical" evidence="6">
    <location>
        <begin position="12"/>
        <end position="34"/>
    </location>
</feature>
<evidence type="ECO:0000256" key="3">
    <source>
        <dbReference type="ARBA" id="ARBA00022692"/>
    </source>
</evidence>
<sequence>MIKEKNPLHILYWLIIAILTFLLIYLFVKLFPFYGTVFSFLWSIFFPFLFSLFIAYLLYPIVRKIHSYNVPKGIAILIIYVIFFGGLIVGVNRIYPLLLKQLTELSAQIPAFIETYRSWIYQIYESTSFLPETVHDKFDTLFQQIETGMGNMVSGLVISITKILDFIVVITVIPVLVFYFLKDTKRIKRWLKKWIPMKYHDRAHKILYSIDKSLGNYIRGQLLVSLFVSIATFICFYFLHLKYALVLAIIMGFTNFIPYFGPIIGALPAIAIALTVSNKLVIFVLITVFAIQLIESNLLSPYIVGRSIHIHPIAIIFALLIGGKVGGVIGLLLAVPLLTIINEIVKQFRSENQNERYE</sequence>
<organism evidence="7 8">
    <name type="scientific">Virgibacillus phasianinus</name>
    <dbReference type="NCBI Taxonomy" id="2017483"/>
    <lineage>
        <taxon>Bacteria</taxon>
        <taxon>Bacillati</taxon>
        <taxon>Bacillota</taxon>
        <taxon>Bacilli</taxon>
        <taxon>Bacillales</taxon>
        <taxon>Bacillaceae</taxon>
        <taxon>Virgibacillus</taxon>
    </lineage>
</organism>
<dbReference type="AlphaFoldDB" id="A0A220U4X0"/>
<keyword evidence="4 6" id="KW-1133">Transmembrane helix</keyword>
<evidence type="ECO:0000256" key="6">
    <source>
        <dbReference type="SAM" id="Phobius"/>
    </source>
</evidence>
<dbReference type="Proteomes" id="UP000198312">
    <property type="component" value="Chromosome"/>
</dbReference>
<feature type="transmembrane region" description="Helical" evidence="6">
    <location>
        <begin position="156"/>
        <end position="181"/>
    </location>
</feature>
<name>A0A220U4X0_9BACI</name>
<dbReference type="RefSeq" id="WP_089062364.1">
    <property type="nucleotide sequence ID" value="NZ_CP022315.1"/>
</dbReference>
<keyword evidence="5 6" id="KW-0472">Membrane</keyword>
<dbReference type="InterPro" id="IPR002549">
    <property type="entry name" value="AI-2E-like"/>
</dbReference>
<dbReference type="PANTHER" id="PTHR21716">
    <property type="entry name" value="TRANSMEMBRANE PROTEIN"/>
    <property type="match status" value="1"/>
</dbReference>
<evidence type="ECO:0000313" key="7">
    <source>
        <dbReference type="EMBL" id="ASK63105.1"/>
    </source>
</evidence>